<dbReference type="AlphaFoldDB" id="A0A919B406"/>
<gene>
    <name evidence="2" type="ORF">GCM10010218_27430</name>
</gene>
<dbReference type="Pfam" id="PF04149">
    <property type="entry name" value="DUF397"/>
    <property type="match status" value="1"/>
</dbReference>
<dbReference type="InterPro" id="IPR007278">
    <property type="entry name" value="DUF397"/>
</dbReference>
<proteinExistence type="predicted"/>
<keyword evidence="3" id="KW-1185">Reference proteome</keyword>
<evidence type="ECO:0000259" key="1">
    <source>
        <dbReference type="Pfam" id="PF04149"/>
    </source>
</evidence>
<feature type="domain" description="DUF397" evidence="1">
    <location>
        <begin position="5"/>
        <end position="57"/>
    </location>
</feature>
<evidence type="ECO:0000313" key="2">
    <source>
        <dbReference type="EMBL" id="GHF44548.1"/>
    </source>
</evidence>
<comment type="caution">
    <text evidence="2">The sequence shown here is derived from an EMBL/GenBank/DDBJ whole genome shotgun (WGS) entry which is preliminary data.</text>
</comment>
<dbReference type="Proteomes" id="UP000638313">
    <property type="component" value="Unassembled WGS sequence"/>
</dbReference>
<reference evidence="2" key="2">
    <citation type="submission" date="2020-09" db="EMBL/GenBank/DDBJ databases">
        <authorList>
            <person name="Sun Q."/>
            <person name="Ohkuma M."/>
        </authorList>
    </citation>
    <scope>NUCLEOTIDE SEQUENCE</scope>
    <source>
        <strain evidence="2">JCM 4059</strain>
    </source>
</reference>
<accession>A0A919B406</accession>
<name>A0A919B406_9ACTN</name>
<evidence type="ECO:0000313" key="3">
    <source>
        <dbReference type="Proteomes" id="UP000638313"/>
    </source>
</evidence>
<sequence length="66" mass="6884">MGPTRWQKSSFCGTGENNSCIELAAAGTEPVLRESDDPGVVVRPGTAALAAFVRAAKSDAFGRRVC</sequence>
<dbReference type="RefSeq" id="WP_190129786.1">
    <property type="nucleotide sequence ID" value="NZ_BNBD01000004.1"/>
</dbReference>
<protein>
    <recommendedName>
        <fullName evidence="1">DUF397 domain-containing protein</fullName>
    </recommendedName>
</protein>
<reference evidence="2" key="1">
    <citation type="journal article" date="2014" name="Int. J. Syst. Evol. Microbiol.">
        <title>Complete genome sequence of Corynebacterium casei LMG S-19264T (=DSM 44701T), isolated from a smear-ripened cheese.</title>
        <authorList>
            <consortium name="US DOE Joint Genome Institute (JGI-PGF)"/>
            <person name="Walter F."/>
            <person name="Albersmeier A."/>
            <person name="Kalinowski J."/>
            <person name="Ruckert C."/>
        </authorList>
    </citation>
    <scope>NUCLEOTIDE SEQUENCE</scope>
    <source>
        <strain evidence="2">JCM 4059</strain>
    </source>
</reference>
<dbReference type="EMBL" id="BNBD01000004">
    <property type="protein sequence ID" value="GHF44548.1"/>
    <property type="molecule type" value="Genomic_DNA"/>
</dbReference>
<organism evidence="2 3">
    <name type="scientific">Streptomyces mashuensis</name>
    <dbReference type="NCBI Taxonomy" id="33904"/>
    <lineage>
        <taxon>Bacteria</taxon>
        <taxon>Bacillati</taxon>
        <taxon>Actinomycetota</taxon>
        <taxon>Actinomycetes</taxon>
        <taxon>Kitasatosporales</taxon>
        <taxon>Streptomycetaceae</taxon>
        <taxon>Streptomyces</taxon>
    </lineage>
</organism>